<dbReference type="EMBL" id="VSSQ01117142">
    <property type="protein sequence ID" value="MPN51733.1"/>
    <property type="molecule type" value="Genomic_DNA"/>
</dbReference>
<gene>
    <name evidence="1" type="ORF">SDC9_199382</name>
</gene>
<organism evidence="1">
    <name type="scientific">bioreactor metagenome</name>
    <dbReference type="NCBI Taxonomy" id="1076179"/>
    <lineage>
        <taxon>unclassified sequences</taxon>
        <taxon>metagenomes</taxon>
        <taxon>ecological metagenomes</taxon>
    </lineage>
</organism>
<evidence type="ECO:0000313" key="1">
    <source>
        <dbReference type="EMBL" id="MPN51733.1"/>
    </source>
</evidence>
<reference evidence="1" key="1">
    <citation type="submission" date="2019-08" db="EMBL/GenBank/DDBJ databases">
        <authorList>
            <person name="Kucharzyk K."/>
            <person name="Murdoch R.W."/>
            <person name="Higgins S."/>
            <person name="Loffler F."/>
        </authorList>
    </citation>
    <scope>NUCLEOTIDE SEQUENCE</scope>
</reference>
<comment type="caution">
    <text evidence="1">The sequence shown here is derived from an EMBL/GenBank/DDBJ whole genome shotgun (WGS) entry which is preliminary data.</text>
</comment>
<accession>A0A645IX19</accession>
<proteinExistence type="predicted"/>
<sequence length="40" mass="4348">MLIILQRQLLDIAAALGKDGDKAVLLKTLDASRTGVREQL</sequence>
<dbReference type="AlphaFoldDB" id="A0A645IX19"/>
<name>A0A645IX19_9ZZZZ</name>
<protein>
    <submittedName>
        <fullName evidence="1">Uncharacterized protein</fullName>
    </submittedName>
</protein>